<accession>A0ACB8DQP7</accession>
<protein>
    <submittedName>
        <fullName evidence="1">Uncharacterized protein</fullName>
    </submittedName>
</protein>
<proteinExistence type="predicted"/>
<dbReference type="Proteomes" id="UP000821865">
    <property type="component" value="Chromosome 10"/>
</dbReference>
<comment type="caution">
    <text evidence="1">The sequence shown here is derived from an EMBL/GenBank/DDBJ whole genome shotgun (WGS) entry which is preliminary data.</text>
</comment>
<name>A0ACB8DQP7_DERSI</name>
<evidence type="ECO:0000313" key="1">
    <source>
        <dbReference type="EMBL" id="KAH7974633.1"/>
    </source>
</evidence>
<reference evidence="1" key="1">
    <citation type="submission" date="2020-05" db="EMBL/GenBank/DDBJ databases">
        <title>Large-scale comparative analyses of tick genomes elucidate their genetic diversity and vector capacities.</title>
        <authorList>
            <person name="Jia N."/>
            <person name="Wang J."/>
            <person name="Shi W."/>
            <person name="Du L."/>
            <person name="Sun Y."/>
            <person name="Zhan W."/>
            <person name="Jiang J."/>
            <person name="Wang Q."/>
            <person name="Zhang B."/>
            <person name="Ji P."/>
            <person name="Sakyi L.B."/>
            <person name="Cui X."/>
            <person name="Yuan T."/>
            <person name="Jiang B."/>
            <person name="Yang W."/>
            <person name="Lam T.T.-Y."/>
            <person name="Chang Q."/>
            <person name="Ding S."/>
            <person name="Wang X."/>
            <person name="Zhu J."/>
            <person name="Ruan X."/>
            <person name="Zhao L."/>
            <person name="Wei J."/>
            <person name="Que T."/>
            <person name="Du C."/>
            <person name="Cheng J."/>
            <person name="Dai P."/>
            <person name="Han X."/>
            <person name="Huang E."/>
            <person name="Gao Y."/>
            <person name="Liu J."/>
            <person name="Shao H."/>
            <person name="Ye R."/>
            <person name="Li L."/>
            <person name="Wei W."/>
            <person name="Wang X."/>
            <person name="Wang C."/>
            <person name="Yang T."/>
            <person name="Huo Q."/>
            <person name="Li W."/>
            <person name="Guo W."/>
            <person name="Chen H."/>
            <person name="Zhou L."/>
            <person name="Ni X."/>
            <person name="Tian J."/>
            <person name="Zhou Y."/>
            <person name="Sheng Y."/>
            <person name="Liu T."/>
            <person name="Pan Y."/>
            <person name="Xia L."/>
            <person name="Li J."/>
            <person name="Zhao F."/>
            <person name="Cao W."/>
        </authorList>
    </citation>
    <scope>NUCLEOTIDE SEQUENCE</scope>
    <source>
        <strain evidence="1">Dsil-2018</strain>
    </source>
</reference>
<gene>
    <name evidence="1" type="ORF">HPB49_017547</name>
</gene>
<organism evidence="1 2">
    <name type="scientific">Dermacentor silvarum</name>
    <name type="common">Tick</name>
    <dbReference type="NCBI Taxonomy" id="543639"/>
    <lineage>
        <taxon>Eukaryota</taxon>
        <taxon>Metazoa</taxon>
        <taxon>Ecdysozoa</taxon>
        <taxon>Arthropoda</taxon>
        <taxon>Chelicerata</taxon>
        <taxon>Arachnida</taxon>
        <taxon>Acari</taxon>
        <taxon>Parasitiformes</taxon>
        <taxon>Ixodida</taxon>
        <taxon>Ixodoidea</taxon>
        <taxon>Ixodidae</taxon>
        <taxon>Rhipicephalinae</taxon>
        <taxon>Dermacentor</taxon>
    </lineage>
</organism>
<keyword evidence="2" id="KW-1185">Reference proteome</keyword>
<evidence type="ECO:0000313" key="2">
    <source>
        <dbReference type="Proteomes" id="UP000821865"/>
    </source>
</evidence>
<sequence length="204" mass="22669">MRRPSDAEAGQPPVGTPDENPFADKHVRIGFTRKVYAILSVQLLLTTAVIAAFVFVPELNKFSKVNGKALTVFAGIASTMVLSTLLCSENLKRSFPSNFILLFLFIDLTYCIGFMLVLGILLMVFGIVAILFRSRMVQTAYACTGAAIFSVYIVFDTQLITGGSNRAFRLSPEDYIMGTVLLYLDAINMFIFLLRILKWLRGDD</sequence>
<dbReference type="EMBL" id="CM023479">
    <property type="protein sequence ID" value="KAH7974633.1"/>
    <property type="molecule type" value="Genomic_DNA"/>
</dbReference>